<name>A0ACC1NPJ0_9HYPO</name>
<accession>A0ACC1NPJ0</accession>
<evidence type="ECO:0000313" key="1">
    <source>
        <dbReference type="EMBL" id="KAJ2980268.1"/>
    </source>
</evidence>
<organism evidence="1 2">
    <name type="scientific">Zarea fungicola</name>
    <dbReference type="NCBI Taxonomy" id="93591"/>
    <lineage>
        <taxon>Eukaryota</taxon>
        <taxon>Fungi</taxon>
        <taxon>Dikarya</taxon>
        <taxon>Ascomycota</taxon>
        <taxon>Pezizomycotina</taxon>
        <taxon>Sordariomycetes</taxon>
        <taxon>Hypocreomycetidae</taxon>
        <taxon>Hypocreales</taxon>
        <taxon>Cordycipitaceae</taxon>
        <taxon>Zarea</taxon>
    </lineage>
</organism>
<sequence length="241" mass="27179">MVLSQNWSHFNTDWELHSRPQTFVSSLSEQCYRNDAFPRPDFISLQTFLTGAKYQGSREDFTSANEALGEQHSCFAVLHYVASGDSQPFAASSSGMDAFAAYSLSLSTPSILFLRGFPTRHWLTTVGQAYGVSPELYRQHYNSLPGEAGRREFFSSPTLPSASARVFQLTIPTIRMGTDEALLDETEDLRRTRDEVANRMKKYLRTTASLADSVVRKCLLLGKDIYVLEQTVTIERQRPRA</sequence>
<dbReference type="Proteomes" id="UP001143910">
    <property type="component" value="Unassembled WGS sequence"/>
</dbReference>
<proteinExistence type="predicted"/>
<gene>
    <name evidence="1" type="ORF">NQ176_g2747</name>
</gene>
<protein>
    <submittedName>
        <fullName evidence="1">Uncharacterized protein</fullName>
    </submittedName>
</protein>
<reference evidence="1" key="1">
    <citation type="submission" date="2022-08" db="EMBL/GenBank/DDBJ databases">
        <title>Genome Sequence of Lecanicillium fungicola.</title>
        <authorList>
            <person name="Buettner E."/>
        </authorList>
    </citation>
    <scope>NUCLEOTIDE SEQUENCE</scope>
    <source>
        <strain evidence="1">Babe33</strain>
    </source>
</reference>
<keyword evidence="2" id="KW-1185">Reference proteome</keyword>
<comment type="caution">
    <text evidence="1">The sequence shown here is derived from an EMBL/GenBank/DDBJ whole genome shotgun (WGS) entry which is preliminary data.</text>
</comment>
<evidence type="ECO:0000313" key="2">
    <source>
        <dbReference type="Proteomes" id="UP001143910"/>
    </source>
</evidence>
<dbReference type="EMBL" id="JANJQO010000212">
    <property type="protein sequence ID" value="KAJ2980268.1"/>
    <property type="molecule type" value="Genomic_DNA"/>
</dbReference>